<sequence length="329" mass="36424">MPIEKLLVPLPAGLKVYVERHVFDPAFESVILINGALATTASFGQTIKYLGERYNPICFDLPYAGQSKSHNAGNFILTKDDEVEILLYLIDLFEPGFLVSVSWGGVASLLALSRARTSVKRAVIASFSPRLNEAMTAYVSTARDYIAAGENLKAAQLLNDTVGRHLPRIMKLYNFRYLSSLPRDEQQQVAFHVQQILAIRPEHYLCEFRNIDCGLKFLNGELDEYTTPDDARSLAPHLQRAEFSTIAQAGHFLDLEGKAALRQVRNEIFDYFGPPPAQPANRALDCFDALAARSSMLPVPQSAMTNVSNVANVALQATADHSLQQVELP</sequence>
<dbReference type="Pfam" id="PF00561">
    <property type="entry name" value="Abhydrolase_1"/>
    <property type="match status" value="1"/>
</dbReference>
<dbReference type="AlphaFoldDB" id="A0A1H1IGH8"/>
<reference evidence="3" key="1">
    <citation type="submission" date="2016-10" db="EMBL/GenBank/DDBJ databases">
        <authorList>
            <person name="Varghese N."/>
        </authorList>
    </citation>
    <scope>NUCLEOTIDE SEQUENCE [LARGE SCALE GENOMIC DNA]</scope>
    <source>
        <strain evidence="3">GAS106B</strain>
    </source>
</reference>
<dbReference type="SUPFAM" id="SSF53474">
    <property type="entry name" value="alpha/beta-Hydrolases"/>
    <property type="match status" value="1"/>
</dbReference>
<feature type="domain" description="AB hydrolase-1" evidence="1">
    <location>
        <begin position="30"/>
        <end position="255"/>
    </location>
</feature>
<organism evidence="2 3">
    <name type="scientific">Paraburkholderia fungorum</name>
    <dbReference type="NCBI Taxonomy" id="134537"/>
    <lineage>
        <taxon>Bacteria</taxon>
        <taxon>Pseudomonadati</taxon>
        <taxon>Pseudomonadota</taxon>
        <taxon>Betaproteobacteria</taxon>
        <taxon>Burkholderiales</taxon>
        <taxon>Burkholderiaceae</taxon>
        <taxon>Paraburkholderia</taxon>
    </lineage>
</organism>
<dbReference type="PANTHER" id="PTHR43194:SF5">
    <property type="entry name" value="PIMELOYL-[ACYL-CARRIER PROTEIN] METHYL ESTER ESTERASE"/>
    <property type="match status" value="1"/>
</dbReference>
<gene>
    <name evidence="2" type="ORF">SAMN05443245_5150</name>
</gene>
<dbReference type="InterPro" id="IPR029058">
    <property type="entry name" value="AB_hydrolase_fold"/>
</dbReference>
<dbReference type="EMBL" id="FNKP01000002">
    <property type="protein sequence ID" value="SDR36803.1"/>
    <property type="molecule type" value="Genomic_DNA"/>
</dbReference>
<dbReference type="Gene3D" id="3.40.50.1820">
    <property type="entry name" value="alpha/beta hydrolase"/>
    <property type="match status" value="1"/>
</dbReference>
<keyword evidence="3" id="KW-1185">Reference proteome</keyword>
<dbReference type="Proteomes" id="UP000183487">
    <property type="component" value="Unassembled WGS sequence"/>
</dbReference>
<dbReference type="OrthoDB" id="6984192at2"/>
<dbReference type="GO" id="GO:0016740">
    <property type="term" value="F:transferase activity"/>
    <property type="evidence" value="ECO:0007669"/>
    <property type="project" value="UniProtKB-KW"/>
</dbReference>
<name>A0A1H1IGH8_9BURK</name>
<dbReference type="InterPro" id="IPR050228">
    <property type="entry name" value="Carboxylesterase_BioH"/>
</dbReference>
<proteinExistence type="predicted"/>
<evidence type="ECO:0000259" key="1">
    <source>
        <dbReference type="Pfam" id="PF00561"/>
    </source>
</evidence>
<dbReference type="InterPro" id="IPR000073">
    <property type="entry name" value="AB_hydrolase_1"/>
</dbReference>
<evidence type="ECO:0000313" key="3">
    <source>
        <dbReference type="Proteomes" id="UP000183487"/>
    </source>
</evidence>
<dbReference type="PANTHER" id="PTHR43194">
    <property type="entry name" value="HYDROLASE ALPHA/BETA FOLD FAMILY"/>
    <property type="match status" value="1"/>
</dbReference>
<keyword evidence="2" id="KW-0808">Transferase</keyword>
<protein>
    <submittedName>
        <fullName evidence="2">Rhamnosyltransferase subunit A</fullName>
    </submittedName>
</protein>
<evidence type="ECO:0000313" key="2">
    <source>
        <dbReference type="EMBL" id="SDR36803.1"/>
    </source>
</evidence>
<accession>A0A1H1IGH8</accession>